<evidence type="ECO:0000256" key="1">
    <source>
        <dbReference type="SAM" id="MobiDB-lite"/>
    </source>
</evidence>
<feature type="region of interest" description="Disordered" evidence="1">
    <location>
        <begin position="570"/>
        <end position="662"/>
    </location>
</feature>
<feature type="compositionally biased region" description="Basic and acidic residues" evidence="1">
    <location>
        <begin position="570"/>
        <end position="591"/>
    </location>
</feature>
<sequence length="773" mass="89405">MRQSSSKRKYHQYHDRTQHVDRKQVKNGLQKDHKRETENYSFEAKGKPKSDTNPAASLVTQVPQGASKPAVDPNQILQLEFIKEHTVVGPPKMPGKKCLVLDLDETLVHSSYTKVENCDLILPIEIDNQTCYVYVMKRPGVDIFLEKCSLHYELIIYTASLSQYANPLLDWLDPKGLCDYRLFREHCTVHNKVFVKDLSRIARPLKHTIIIDNCPTSYMFHPECAIPTTSWFDDQTCTELYQFIPILEQLSKVSDVRPFLKTFVKENKVHFAKANQVLRGGKIGGRAQSQPHFQIKENKCSDSSKKSKDKRSRYKKRTTSERRNYKSGSHYKRHSNFSTENISSSKYHSKYSASYKTKEKKAYLAKNATTKQELGTPSWNRHSSKVENSAERTRSKHLNSSKSSASDKHGERKSSRKRHRGDKYRQKQASRRRSRGKKRSHSRENNREEVDHRHKERGSSAHARQQSAKDSGLKFKENLKPGNSNCNYRNPDEFHKFRHSLGNKKDKSRRPSSAKRKGENPLKDSSSNQEASPEFDFNSKSNYNTLKNQFLENIESKECTSRENRYAHSHFTHFDSSKTKMYESRKGSQREGKKRSSSRDRVKDSPKIKNSDRSQCKMRQNRSRSRKSDRRSHNKSSNRSSDKQLQKVKPSKHGGNHSTKAFHHTASLKFTNILKDMSTPTGVAKSSQFFTYTENTKGDHIRPSSSTQPYTNTQKHSSRPFLNLDHHTSKHSIPLQTSLTPQNQSSLKSPESFRLTPNTNHHYNYTPTFKQDS</sequence>
<feature type="region of interest" description="Disordered" evidence="1">
    <location>
        <begin position="695"/>
        <end position="773"/>
    </location>
</feature>
<dbReference type="CDD" id="cd07521">
    <property type="entry name" value="HAD_FCP1-like"/>
    <property type="match status" value="1"/>
</dbReference>
<dbReference type="InterPro" id="IPR011948">
    <property type="entry name" value="Dullard_phosphatase"/>
</dbReference>
<protein>
    <recommendedName>
        <fullName evidence="2">FCP1 homology domain-containing protein</fullName>
    </recommendedName>
</protein>
<dbReference type="FunFam" id="3.40.50.1000:FF:000093">
    <property type="entry name" value="NLI interacting factor-like phosphatase family protein"/>
    <property type="match status" value="1"/>
</dbReference>
<feature type="region of interest" description="Disordered" evidence="1">
    <location>
        <begin position="373"/>
        <end position="541"/>
    </location>
</feature>
<dbReference type="AlphaFoldDB" id="A0AAD2D994"/>
<feature type="compositionally biased region" description="Basic residues" evidence="1">
    <location>
        <begin position="1"/>
        <end position="11"/>
    </location>
</feature>
<evidence type="ECO:0000313" key="3">
    <source>
        <dbReference type="EMBL" id="CAI2384275.1"/>
    </source>
</evidence>
<accession>A0AAD2D994</accession>
<feature type="compositionally biased region" description="Basic residues" evidence="1">
    <location>
        <begin position="649"/>
        <end position="662"/>
    </location>
</feature>
<feature type="compositionally biased region" description="Basic and acidic residues" evidence="1">
    <location>
        <begin position="12"/>
        <end position="50"/>
    </location>
</feature>
<dbReference type="InterPro" id="IPR050365">
    <property type="entry name" value="TIM50"/>
</dbReference>
<feature type="region of interest" description="Disordered" evidence="1">
    <location>
        <begin position="282"/>
        <end position="341"/>
    </location>
</feature>
<keyword evidence="4" id="KW-1185">Reference proteome</keyword>
<feature type="compositionally biased region" description="Polar residues" evidence="1">
    <location>
        <begin position="703"/>
        <end position="715"/>
    </location>
</feature>
<reference evidence="3" key="1">
    <citation type="submission" date="2023-07" db="EMBL/GenBank/DDBJ databases">
        <authorList>
            <consortium name="AG Swart"/>
            <person name="Singh M."/>
            <person name="Singh A."/>
            <person name="Seah K."/>
            <person name="Emmerich C."/>
        </authorList>
    </citation>
    <scope>NUCLEOTIDE SEQUENCE</scope>
    <source>
        <strain evidence="3">DP1</strain>
    </source>
</reference>
<organism evidence="3 4">
    <name type="scientific">Euplotes crassus</name>
    <dbReference type="NCBI Taxonomy" id="5936"/>
    <lineage>
        <taxon>Eukaryota</taxon>
        <taxon>Sar</taxon>
        <taxon>Alveolata</taxon>
        <taxon>Ciliophora</taxon>
        <taxon>Intramacronucleata</taxon>
        <taxon>Spirotrichea</taxon>
        <taxon>Hypotrichia</taxon>
        <taxon>Euplotida</taxon>
        <taxon>Euplotidae</taxon>
        <taxon>Moneuplotes</taxon>
    </lineage>
</organism>
<dbReference type="EMBL" id="CAMPGE010026596">
    <property type="protein sequence ID" value="CAI2384275.1"/>
    <property type="molecule type" value="Genomic_DNA"/>
</dbReference>
<dbReference type="SUPFAM" id="SSF56784">
    <property type="entry name" value="HAD-like"/>
    <property type="match status" value="1"/>
</dbReference>
<feature type="compositionally biased region" description="Basic residues" evidence="1">
    <location>
        <begin position="414"/>
        <end position="441"/>
    </location>
</feature>
<name>A0AAD2D994_EUPCR</name>
<feature type="compositionally biased region" description="Basic residues" evidence="1">
    <location>
        <begin position="496"/>
        <end position="515"/>
    </location>
</feature>
<dbReference type="InterPro" id="IPR036412">
    <property type="entry name" value="HAD-like_sf"/>
</dbReference>
<feature type="domain" description="FCP1 homology" evidence="2">
    <location>
        <begin position="92"/>
        <end position="250"/>
    </location>
</feature>
<evidence type="ECO:0000259" key="2">
    <source>
        <dbReference type="PROSITE" id="PS50969"/>
    </source>
</evidence>
<feature type="compositionally biased region" description="Basic and acidic residues" evidence="1">
    <location>
        <begin position="294"/>
        <end position="306"/>
    </location>
</feature>
<gene>
    <name evidence="3" type="ORF">ECRASSUSDP1_LOCUS25799</name>
</gene>
<feature type="compositionally biased region" description="Basic and acidic residues" evidence="1">
    <location>
        <begin position="597"/>
        <end position="615"/>
    </location>
</feature>
<dbReference type="InterPro" id="IPR023214">
    <property type="entry name" value="HAD_sf"/>
</dbReference>
<dbReference type="SMART" id="SM00577">
    <property type="entry name" value="CPDc"/>
    <property type="match status" value="1"/>
</dbReference>
<dbReference type="PANTHER" id="PTHR12210">
    <property type="entry name" value="DULLARD PROTEIN PHOSPHATASE"/>
    <property type="match status" value="1"/>
</dbReference>
<proteinExistence type="predicted"/>
<dbReference type="InterPro" id="IPR004274">
    <property type="entry name" value="FCP1_dom"/>
</dbReference>
<feature type="compositionally biased region" description="Basic residues" evidence="1">
    <location>
        <begin position="619"/>
        <end position="636"/>
    </location>
</feature>
<dbReference type="Pfam" id="PF03031">
    <property type="entry name" value="NIF"/>
    <property type="match status" value="1"/>
</dbReference>
<dbReference type="Proteomes" id="UP001295684">
    <property type="component" value="Unassembled WGS sequence"/>
</dbReference>
<feature type="compositionally biased region" description="Basic residues" evidence="1">
    <location>
        <begin position="307"/>
        <end position="317"/>
    </location>
</feature>
<evidence type="ECO:0000313" key="4">
    <source>
        <dbReference type="Proteomes" id="UP001295684"/>
    </source>
</evidence>
<feature type="compositionally biased region" description="Basic and acidic residues" evidence="1">
    <location>
        <begin position="442"/>
        <end position="459"/>
    </location>
</feature>
<comment type="caution">
    <text evidence="3">The sequence shown here is derived from an EMBL/GenBank/DDBJ whole genome shotgun (WGS) entry which is preliminary data.</text>
</comment>
<feature type="region of interest" description="Disordered" evidence="1">
    <location>
        <begin position="1"/>
        <end position="55"/>
    </location>
</feature>
<dbReference type="GO" id="GO:0016791">
    <property type="term" value="F:phosphatase activity"/>
    <property type="evidence" value="ECO:0007669"/>
    <property type="project" value="InterPro"/>
</dbReference>
<dbReference type="PROSITE" id="PS50969">
    <property type="entry name" value="FCP1"/>
    <property type="match status" value="1"/>
</dbReference>
<feature type="compositionally biased region" description="Polar residues" evidence="1">
    <location>
        <begin position="734"/>
        <end position="773"/>
    </location>
</feature>
<feature type="compositionally biased region" description="Basic and acidic residues" evidence="1">
    <location>
        <begin position="384"/>
        <end position="393"/>
    </location>
</feature>
<dbReference type="Gene3D" id="3.40.50.1000">
    <property type="entry name" value="HAD superfamily/HAD-like"/>
    <property type="match status" value="1"/>
</dbReference>
<dbReference type="NCBIfam" id="TIGR02251">
    <property type="entry name" value="HIF-SF_euk"/>
    <property type="match status" value="1"/>
</dbReference>